<dbReference type="PANTHER" id="PTHR22852:SF0">
    <property type="entry name" value="DENTICLELESS PROTEIN HOMOLOG"/>
    <property type="match status" value="1"/>
</dbReference>
<dbReference type="Pfam" id="PF12894">
    <property type="entry name" value="ANAPC4_WD40"/>
    <property type="match status" value="1"/>
</dbReference>
<proteinExistence type="inferred from homology"/>
<dbReference type="InterPro" id="IPR001680">
    <property type="entry name" value="WD40_rpt"/>
</dbReference>
<evidence type="ECO:0000256" key="7">
    <source>
        <dbReference type="SAM" id="MobiDB-lite"/>
    </source>
</evidence>
<comment type="pathway">
    <text evidence="1">Protein modification; protein ubiquitination.</text>
</comment>
<dbReference type="Gene3D" id="2.130.10.10">
    <property type="entry name" value="YVTN repeat-like/Quinoprotein amine dehydrogenase"/>
    <property type="match status" value="2"/>
</dbReference>
<reference evidence="9 10" key="1">
    <citation type="journal article" date="2012" name="Science">
        <title>The Paleozoic origin of enzymatic lignin decomposition reconstructed from 31 fungal genomes.</title>
        <authorList>
            <person name="Floudas D."/>
            <person name="Binder M."/>
            <person name="Riley R."/>
            <person name="Barry K."/>
            <person name="Blanchette R.A."/>
            <person name="Henrissat B."/>
            <person name="Martinez A.T."/>
            <person name="Otillar R."/>
            <person name="Spatafora J.W."/>
            <person name="Yadav J.S."/>
            <person name="Aerts A."/>
            <person name="Benoit I."/>
            <person name="Boyd A."/>
            <person name="Carlson A."/>
            <person name="Copeland A."/>
            <person name="Coutinho P.M."/>
            <person name="de Vries R.P."/>
            <person name="Ferreira P."/>
            <person name="Findley K."/>
            <person name="Foster B."/>
            <person name="Gaskell J."/>
            <person name="Glotzer D."/>
            <person name="Gorecki P."/>
            <person name="Heitman J."/>
            <person name="Hesse C."/>
            <person name="Hori C."/>
            <person name="Igarashi K."/>
            <person name="Jurgens J.A."/>
            <person name="Kallen N."/>
            <person name="Kersten P."/>
            <person name="Kohler A."/>
            <person name="Kuees U."/>
            <person name="Kumar T.K.A."/>
            <person name="Kuo A."/>
            <person name="LaButti K."/>
            <person name="Larrondo L.F."/>
            <person name="Lindquist E."/>
            <person name="Ling A."/>
            <person name="Lombard V."/>
            <person name="Lucas S."/>
            <person name="Lundell T."/>
            <person name="Martin R."/>
            <person name="McLaughlin D.J."/>
            <person name="Morgenstern I."/>
            <person name="Morin E."/>
            <person name="Murat C."/>
            <person name="Nagy L.G."/>
            <person name="Nolan M."/>
            <person name="Ohm R.A."/>
            <person name="Patyshakuliyeva A."/>
            <person name="Rokas A."/>
            <person name="Ruiz-Duenas F.J."/>
            <person name="Sabat G."/>
            <person name="Salamov A."/>
            <person name="Samejima M."/>
            <person name="Schmutz J."/>
            <person name="Slot J.C."/>
            <person name="St John F."/>
            <person name="Stenlid J."/>
            <person name="Sun H."/>
            <person name="Sun S."/>
            <person name="Syed K."/>
            <person name="Tsang A."/>
            <person name="Wiebenga A."/>
            <person name="Young D."/>
            <person name="Pisabarro A."/>
            <person name="Eastwood D.C."/>
            <person name="Martin F."/>
            <person name="Cullen D."/>
            <person name="Grigoriev I.V."/>
            <person name="Hibbett D.S."/>
        </authorList>
    </citation>
    <scope>NUCLEOTIDE SEQUENCE [LARGE SCALE GENOMIC DNA]</scope>
    <source>
        <strain evidence="9 10">ATCC 11539</strain>
    </source>
</reference>
<dbReference type="InterPro" id="IPR051865">
    <property type="entry name" value="WD-repeat_CDT2_adapter"/>
</dbReference>
<dbReference type="InterPro" id="IPR019775">
    <property type="entry name" value="WD40_repeat_CS"/>
</dbReference>
<dbReference type="PROSITE" id="PS00678">
    <property type="entry name" value="WD_REPEATS_1"/>
    <property type="match status" value="1"/>
</dbReference>
<evidence type="ECO:0000256" key="4">
    <source>
        <dbReference type="ARBA" id="ARBA00022786"/>
    </source>
</evidence>
<dbReference type="PROSITE" id="PS50082">
    <property type="entry name" value="WD_REPEATS_2"/>
    <property type="match status" value="3"/>
</dbReference>
<dbReference type="SMART" id="SM00320">
    <property type="entry name" value="WD40"/>
    <property type="match status" value="5"/>
</dbReference>
<feature type="domain" description="Anaphase-promoting complex subunit 4-like WD40" evidence="8">
    <location>
        <begin position="72"/>
        <end position="156"/>
    </location>
</feature>
<evidence type="ECO:0000313" key="10">
    <source>
        <dbReference type="Proteomes" id="UP000030669"/>
    </source>
</evidence>
<keyword evidence="4" id="KW-0833">Ubl conjugation pathway</keyword>
<dbReference type="PROSITE" id="PS50294">
    <property type="entry name" value="WD_REPEATS_REGION"/>
    <property type="match status" value="1"/>
</dbReference>
<dbReference type="PANTHER" id="PTHR22852">
    <property type="entry name" value="LETHAL 2 DENTICLELESS PROTEIN RETINOIC ACID-REGULATED NUCLEAR MATRIX-ASSOCIATED PROTEIN"/>
    <property type="match status" value="1"/>
</dbReference>
<accession>S7RXE4</accession>
<dbReference type="GO" id="GO:0005634">
    <property type="term" value="C:nucleus"/>
    <property type="evidence" value="ECO:0007669"/>
    <property type="project" value="TreeGrafter"/>
</dbReference>
<dbReference type="SUPFAM" id="SSF50978">
    <property type="entry name" value="WD40 repeat-like"/>
    <property type="match status" value="1"/>
</dbReference>
<evidence type="ECO:0000256" key="5">
    <source>
        <dbReference type="ARBA" id="ARBA00038344"/>
    </source>
</evidence>
<evidence type="ECO:0000313" key="9">
    <source>
        <dbReference type="EMBL" id="EPQ59580.1"/>
    </source>
</evidence>
<protein>
    <submittedName>
        <fullName evidence="9">WD40 repeat-like protein</fullName>
    </submittedName>
</protein>
<dbReference type="Proteomes" id="UP000030669">
    <property type="component" value="Unassembled WGS sequence"/>
</dbReference>
<evidence type="ECO:0000259" key="8">
    <source>
        <dbReference type="Pfam" id="PF12894"/>
    </source>
</evidence>
<gene>
    <name evidence="9" type="ORF">GLOTRDRAFT_119625</name>
</gene>
<dbReference type="InterPro" id="IPR015943">
    <property type="entry name" value="WD40/YVTN_repeat-like_dom_sf"/>
</dbReference>
<dbReference type="RefSeq" id="XP_007862524.1">
    <property type="nucleotide sequence ID" value="XM_007864333.1"/>
</dbReference>
<dbReference type="eggNOG" id="KOG0321">
    <property type="taxonomic scope" value="Eukaryota"/>
</dbReference>
<evidence type="ECO:0000256" key="6">
    <source>
        <dbReference type="PROSITE-ProRule" id="PRU00221"/>
    </source>
</evidence>
<feature type="repeat" description="WD" evidence="6">
    <location>
        <begin position="143"/>
        <end position="185"/>
    </location>
</feature>
<dbReference type="OrthoDB" id="2096344at2759"/>
<organism evidence="9 10">
    <name type="scientific">Gloeophyllum trabeum (strain ATCC 11539 / FP-39264 / Madison 617)</name>
    <name type="common">Brown rot fungus</name>
    <dbReference type="NCBI Taxonomy" id="670483"/>
    <lineage>
        <taxon>Eukaryota</taxon>
        <taxon>Fungi</taxon>
        <taxon>Dikarya</taxon>
        <taxon>Basidiomycota</taxon>
        <taxon>Agaricomycotina</taxon>
        <taxon>Agaricomycetes</taxon>
        <taxon>Gloeophyllales</taxon>
        <taxon>Gloeophyllaceae</taxon>
        <taxon>Gloeophyllum</taxon>
    </lineage>
</organism>
<dbReference type="HOGENOM" id="CLU_038595_0_0_1"/>
<dbReference type="STRING" id="670483.S7RXE4"/>
<feature type="region of interest" description="Disordered" evidence="7">
    <location>
        <begin position="208"/>
        <end position="227"/>
    </location>
</feature>
<dbReference type="GeneID" id="19300564"/>
<keyword evidence="2 6" id="KW-0853">WD repeat</keyword>
<name>S7RXE4_GLOTA</name>
<evidence type="ECO:0000256" key="2">
    <source>
        <dbReference type="ARBA" id="ARBA00022574"/>
    </source>
</evidence>
<feature type="repeat" description="WD" evidence="6">
    <location>
        <begin position="402"/>
        <end position="432"/>
    </location>
</feature>
<keyword evidence="3" id="KW-0677">Repeat</keyword>
<dbReference type="Pfam" id="PF00400">
    <property type="entry name" value="WD40"/>
    <property type="match status" value="1"/>
</dbReference>
<feature type="repeat" description="WD" evidence="6">
    <location>
        <begin position="101"/>
        <end position="142"/>
    </location>
</feature>
<evidence type="ECO:0000256" key="1">
    <source>
        <dbReference type="ARBA" id="ARBA00004906"/>
    </source>
</evidence>
<comment type="similarity">
    <text evidence="5">Belongs to the WD repeat cdt2 family.</text>
</comment>
<dbReference type="GO" id="GO:0030674">
    <property type="term" value="F:protein-macromolecule adaptor activity"/>
    <property type="evidence" value="ECO:0007669"/>
    <property type="project" value="TreeGrafter"/>
</dbReference>
<sequence>MDDETPARYRRLTRRSEPWVTHGVHQADIPSFVSSHKSDTYKCLSILPECDLTPPYACQYSHAAKRGGAPHLAVATEQGTVYIFDTSKRQDWEYEPQRATLQPHHNGVFALSWSPSDTLLATSAGDHVTRISDVATCKTLYTLQKHSGTVKCNAWDPRQEQVLSTGGRDGRICIWDLRISARTKQKIYLPGESGSFLKPVMEIMTAHGGSSLKETGKRKGKSSAQQSGVRSVTNILYPEVDPYGFVSSGSFDGILRHWDMRCLSSKKGYEICGTFDSPSDPTTFTSSRPRGIVSLTAGSGPTAGLIFALGIDSKIHTYTLPSLAPLSCGAGRTKKGWAYEHPSMRTNDFYVGASASPCGRWVACGGTSTDGHAFLFDVSGAARHADARESGPGPDAAGVELRGAQTGSVGALDWAADATLATCADDGTVRVWRPDAEVWRNCVDDPEEGKWDWSWAQR</sequence>
<dbReference type="AlphaFoldDB" id="S7RXE4"/>
<dbReference type="OMA" id="DSRVHTY"/>
<dbReference type="InterPro" id="IPR024977">
    <property type="entry name" value="Apc4-like_WD40_dom"/>
</dbReference>
<dbReference type="GO" id="GO:0043161">
    <property type="term" value="P:proteasome-mediated ubiquitin-dependent protein catabolic process"/>
    <property type="evidence" value="ECO:0007669"/>
    <property type="project" value="TreeGrafter"/>
</dbReference>
<dbReference type="KEGG" id="gtr:GLOTRDRAFT_119625"/>
<keyword evidence="10" id="KW-1185">Reference proteome</keyword>
<dbReference type="InterPro" id="IPR036322">
    <property type="entry name" value="WD40_repeat_dom_sf"/>
</dbReference>
<dbReference type="EMBL" id="KB469297">
    <property type="protein sequence ID" value="EPQ59580.1"/>
    <property type="molecule type" value="Genomic_DNA"/>
</dbReference>
<evidence type="ECO:0000256" key="3">
    <source>
        <dbReference type="ARBA" id="ARBA00022737"/>
    </source>
</evidence>